<comment type="caution">
    <text evidence="2">The sequence shown here is derived from an EMBL/GenBank/DDBJ whole genome shotgun (WGS) entry which is preliminary data.</text>
</comment>
<evidence type="ECO:0000313" key="2">
    <source>
        <dbReference type="EMBL" id="MFC4585478.1"/>
    </source>
</evidence>
<sequence>MKIAIYGASGYQGRLVLAEATRRGLEVVLVGRDAGRLRRAAAVTGLTGADVRPAAVGDHQALVAAFRAADAVVNCAGPFTPTGAAVVRAAIGAGRPYVDTSGEQLYLKRIFDDFGAEAAAAGVTVVPAATDGCVPLDLVAALLAGRLGPLESITSVHLIAGGGTPSRGSLRSLIGSADAVGTGGLQYVDGGWRAGGAARSASITVTPGSAAVPLAGFPLPEVVTIPRHVKVRRVTGLVEAALVARLAVPMDPAVVAGLPEGPAEDDRRAQRFTYVADAVAVDGREGRAVVEGHDTYGTTAVIAVESARRLAAAPAEPGVRAPAQAFDPAGFLAFLAPYGIRWTAG</sequence>
<dbReference type="Gene3D" id="3.40.50.720">
    <property type="entry name" value="NAD(P)-binding Rossmann-like Domain"/>
    <property type="match status" value="1"/>
</dbReference>
<name>A0ABV9E9H2_9ACTN</name>
<dbReference type="EMBL" id="JBHSFN010000002">
    <property type="protein sequence ID" value="MFC4585478.1"/>
    <property type="molecule type" value="Genomic_DNA"/>
</dbReference>
<dbReference type="Proteomes" id="UP001595891">
    <property type="component" value="Unassembled WGS sequence"/>
</dbReference>
<gene>
    <name evidence="2" type="ORF">ACFO8L_05320</name>
</gene>
<evidence type="ECO:0000259" key="1">
    <source>
        <dbReference type="Pfam" id="PF03435"/>
    </source>
</evidence>
<organism evidence="2 3">
    <name type="scientific">Sphaerisporangium corydalis</name>
    <dbReference type="NCBI Taxonomy" id="1441875"/>
    <lineage>
        <taxon>Bacteria</taxon>
        <taxon>Bacillati</taxon>
        <taxon>Actinomycetota</taxon>
        <taxon>Actinomycetes</taxon>
        <taxon>Streptosporangiales</taxon>
        <taxon>Streptosporangiaceae</taxon>
        <taxon>Sphaerisporangium</taxon>
    </lineage>
</organism>
<dbReference type="PANTHER" id="PTHR43781">
    <property type="entry name" value="SACCHAROPINE DEHYDROGENASE"/>
    <property type="match status" value="1"/>
</dbReference>
<dbReference type="SUPFAM" id="SSF51735">
    <property type="entry name" value="NAD(P)-binding Rossmann-fold domains"/>
    <property type="match status" value="1"/>
</dbReference>
<dbReference type="Pfam" id="PF03435">
    <property type="entry name" value="Sacchrp_dh_NADP"/>
    <property type="match status" value="1"/>
</dbReference>
<dbReference type="RefSeq" id="WP_262843062.1">
    <property type="nucleotide sequence ID" value="NZ_JANZYP010000015.1"/>
</dbReference>
<evidence type="ECO:0000313" key="3">
    <source>
        <dbReference type="Proteomes" id="UP001595891"/>
    </source>
</evidence>
<dbReference type="InterPro" id="IPR036291">
    <property type="entry name" value="NAD(P)-bd_dom_sf"/>
</dbReference>
<accession>A0ABV9E9H2</accession>
<proteinExistence type="predicted"/>
<keyword evidence="3" id="KW-1185">Reference proteome</keyword>
<feature type="domain" description="Saccharopine dehydrogenase NADP binding" evidence="1">
    <location>
        <begin position="3"/>
        <end position="126"/>
    </location>
</feature>
<protein>
    <submittedName>
        <fullName evidence="2">Saccharopine dehydrogenase family protein</fullName>
    </submittedName>
</protein>
<reference evidence="3" key="1">
    <citation type="journal article" date="2019" name="Int. J. Syst. Evol. Microbiol.">
        <title>The Global Catalogue of Microorganisms (GCM) 10K type strain sequencing project: providing services to taxonomists for standard genome sequencing and annotation.</title>
        <authorList>
            <consortium name="The Broad Institute Genomics Platform"/>
            <consortium name="The Broad Institute Genome Sequencing Center for Infectious Disease"/>
            <person name="Wu L."/>
            <person name="Ma J."/>
        </authorList>
    </citation>
    <scope>NUCLEOTIDE SEQUENCE [LARGE SCALE GENOMIC DNA]</scope>
    <source>
        <strain evidence="3">CCUG 49560</strain>
    </source>
</reference>
<dbReference type="PANTHER" id="PTHR43781:SF1">
    <property type="entry name" value="SACCHAROPINE DEHYDROGENASE"/>
    <property type="match status" value="1"/>
</dbReference>
<dbReference type="InterPro" id="IPR005097">
    <property type="entry name" value="Sacchrp_dh_NADP-bd"/>
</dbReference>